<organism evidence="2 3">
    <name type="scientific">Mycena chlorophos</name>
    <name type="common">Agaric fungus</name>
    <name type="synonym">Agaricus chlorophos</name>
    <dbReference type="NCBI Taxonomy" id="658473"/>
    <lineage>
        <taxon>Eukaryota</taxon>
        <taxon>Fungi</taxon>
        <taxon>Dikarya</taxon>
        <taxon>Basidiomycota</taxon>
        <taxon>Agaricomycotina</taxon>
        <taxon>Agaricomycetes</taxon>
        <taxon>Agaricomycetidae</taxon>
        <taxon>Agaricales</taxon>
        <taxon>Marasmiineae</taxon>
        <taxon>Mycenaceae</taxon>
        <taxon>Mycena</taxon>
    </lineage>
</organism>
<reference evidence="2" key="1">
    <citation type="submission" date="2020-05" db="EMBL/GenBank/DDBJ databases">
        <title>Mycena genomes resolve the evolution of fungal bioluminescence.</title>
        <authorList>
            <person name="Tsai I.J."/>
        </authorList>
    </citation>
    <scope>NUCLEOTIDE SEQUENCE</scope>
    <source>
        <strain evidence="2">110903Hualien_Pintung</strain>
    </source>
</reference>
<feature type="region of interest" description="Disordered" evidence="1">
    <location>
        <begin position="42"/>
        <end position="124"/>
    </location>
</feature>
<evidence type="ECO:0000313" key="2">
    <source>
        <dbReference type="EMBL" id="KAF7318519.1"/>
    </source>
</evidence>
<dbReference type="EMBL" id="JACAZE010000004">
    <property type="protein sequence ID" value="KAF7318519.1"/>
    <property type="molecule type" value="Genomic_DNA"/>
</dbReference>
<evidence type="ECO:0000256" key="1">
    <source>
        <dbReference type="SAM" id="MobiDB-lite"/>
    </source>
</evidence>
<dbReference type="AlphaFoldDB" id="A0A8H6WN79"/>
<feature type="region of interest" description="Disordered" evidence="1">
    <location>
        <begin position="581"/>
        <end position="614"/>
    </location>
</feature>
<gene>
    <name evidence="2" type="ORF">HMN09_00361800</name>
</gene>
<protein>
    <submittedName>
        <fullName evidence="2">Uncharacterized protein</fullName>
    </submittedName>
</protein>
<dbReference type="Pfam" id="PF18759">
    <property type="entry name" value="Plavaka"/>
    <property type="match status" value="2"/>
</dbReference>
<dbReference type="OrthoDB" id="2418900at2759"/>
<keyword evidence="3" id="KW-1185">Reference proteome</keyword>
<proteinExistence type="predicted"/>
<comment type="caution">
    <text evidence="2">The sequence shown here is derived from an EMBL/GenBank/DDBJ whole genome shotgun (WGS) entry which is preliminary data.</text>
</comment>
<name>A0A8H6WN79_MYCCL</name>
<evidence type="ECO:0000313" key="3">
    <source>
        <dbReference type="Proteomes" id="UP000613580"/>
    </source>
</evidence>
<feature type="compositionally biased region" description="Low complexity" evidence="1">
    <location>
        <begin position="598"/>
        <end position="610"/>
    </location>
</feature>
<dbReference type="InterPro" id="IPR041078">
    <property type="entry name" value="Plavaka"/>
</dbReference>
<accession>A0A8H6WN79</accession>
<sequence>MSTFACPYCPERLPTAQGRLAHIRQVQTCKEKDDAAYASLDWSSDDNLGPALVQDNAPADPMDVDDPPASDALNDFGGIDPQITADDPVITGAGSPQTGEKRRRVTVEEVEDEGDGQGNVAGPWVEDFPEELRAGEAIRACKTEFQRLREDQKLRGESPWFPFKDIEEWELARWLVTSGLTQSKTEEFLKLKAVRRGIQPSFHNNRAFLQRVDMLPRGPKWHCRPFELTGDELDADGQPKKQLVELWYRDILDCIRELLSDPTLPDQAYEPLTRFSGDQQAWPMYIGIGNVDADTRSTPSARAMILLGYIPVTKLETFRKENRSATLQQLFHDCVLAMLDPLIAAGEKGVEMECVDGFIRLVFVILAAYIADYPEQCMIACCRENSCPICLVKPQQRGDLDSGAPRRDQKQTLTLIEAKTDGDHPPEFITHNLNLINPFWRDLPHCSIFDCFTPDLLHEIHNGVFGNHLVEWVSAAMKGLGPEMDRSFQAMTLHPSLRHFKKGITLTTQWTGKEHKEMAKVLLGIAANAADPKVLRAVRGVIDFTYYAHFRIHTDESLALMDLAWRDLRYEAEFISIDQDSPAEAPHTAEAAVPPDPGSAAAAPTAQPHASTDSTSIRHMIAKNPSYPNVPVSTIISDFQAPDFLFRLDDYTAAESIPYIQQPTLDSTFPLYKRLSVDLPRIEEVTKQLLTDKIRSVKPEPQRETPKGIKAEKAGIFDTVLVRVPRSARAAAGELGILRPARVRILFRVPDEYACVSETLAYIEWYTELQRLNMDVGMYEVKPSTRSQHLHSEIIPVKNIVHSCHLIPVFGPNPINAYWGADHILDQCPKFYLNPYLRHHDFYLLRYLPALAEFRRQEVLRRAKQRQLGRAARFIEAQ</sequence>
<dbReference type="Proteomes" id="UP000613580">
    <property type="component" value="Unassembled WGS sequence"/>
</dbReference>